<dbReference type="PANTHER" id="PTHR45890">
    <property type="entry name" value="AARF DOMAIN CONTAINING KINASE 2 (PREDICTED)"/>
    <property type="match status" value="1"/>
</dbReference>
<evidence type="ECO:0000313" key="3">
    <source>
        <dbReference type="Proteomes" id="UP001212841"/>
    </source>
</evidence>
<dbReference type="AlphaFoldDB" id="A0AAD5SMB4"/>
<reference evidence="2" key="1">
    <citation type="submission" date="2020-05" db="EMBL/GenBank/DDBJ databases">
        <title>Phylogenomic resolution of chytrid fungi.</title>
        <authorList>
            <person name="Stajich J.E."/>
            <person name="Amses K."/>
            <person name="Simmons R."/>
            <person name="Seto K."/>
            <person name="Myers J."/>
            <person name="Bonds A."/>
            <person name="Quandt C.A."/>
            <person name="Barry K."/>
            <person name="Liu P."/>
            <person name="Grigoriev I."/>
            <person name="Longcore J.E."/>
            <person name="James T.Y."/>
        </authorList>
    </citation>
    <scope>NUCLEOTIDE SEQUENCE</scope>
    <source>
        <strain evidence="2">JEL0318</strain>
    </source>
</reference>
<name>A0AAD5SMB4_9FUNG</name>
<accession>A0AAD5SMB4</accession>
<evidence type="ECO:0000259" key="1">
    <source>
        <dbReference type="Pfam" id="PF03109"/>
    </source>
</evidence>
<dbReference type="PANTHER" id="PTHR45890:SF1">
    <property type="entry name" value="AARF DOMAIN CONTAINING KINASE 2"/>
    <property type="match status" value="1"/>
</dbReference>
<dbReference type="Proteomes" id="UP001212841">
    <property type="component" value="Unassembled WGS sequence"/>
</dbReference>
<evidence type="ECO:0000313" key="2">
    <source>
        <dbReference type="EMBL" id="KAJ3057448.1"/>
    </source>
</evidence>
<dbReference type="GO" id="GO:0005739">
    <property type="term" value="C:mitochondrion"/>
    <property type="evidence" value="ECO:0007669"/>
    <property type="project" value="TreeGrafter"/>
</dbReference>
<feature type="domain" description="ABC1 atypical kinase-like" evidence="1">
    <location>
        <begin position="3"/>
        <end position="128"/>
    </location>
</feature>
<protein>
    <recommendedName>
        <fullName evidence="1">ABC1 atypical kinase-like domain-containing protein</fullName>
    </recommendedName>
</protein>
<organism evidence="2 3">
    <name type="scientific">Rhizophlyctis rosea</name>
    <dbReference type="NCBI Taxonomy" id="64517"/>
    <lineage>
        <taxon>Eukaryota</taxon>
        <taxon>Fungi</taxon>
        <taxon>Fungi incertae sedis</taxon>
        <taxon>Chytridiomycota</taxon>
        <taxon>Chytridiomycota incertae sedis</taxon>
        <taxon>Chytridiomycetes</taxon>
        <taxon>Rhizophlyctidales</taxon>
        <taxon>Rhizophlyctidaceae</taxon>
        <taxon>Rhizophlyctis</taxon>
    </lineage>
</organism>
<comment type="caution">
    <text evidence="2">The sequence shown here is derived from an EMBL/GenBank/DDBJ whole genome shotgun (WGS) entry which is preliminary data.</text>
</comment>
<keyword evidence="3" id="KW-1185">Reference proteome</keyword>
<dbReference type="InterPro" id="IPR052402">
    <property type="entry name" value="ADCK_kinase"/>
</dbReference>
<gene>
    <name evidence="2" type="ORF">HK097_006376</name>
</gene>
<dbReference type="InterPro" id="IPR011009">
    <property type="entry name" value="Kinase-like_dom_sf"/>
</dbReference>
<dbReference type="Pfam" id="PF03109">
    <property type="entry name" value="ABC1"/>
    <property type="match status" value="1"/>
</dbReference>
<dbReference type="SUPFAM" id="SSF56112">
    <property type="entry name" value="Protein kinase-like (PK-like)"/>
    <property type="match status" value="1"/>
</dbReference>
<proteinExistence type="predicted"/>
<sequence length="379" mass="42878">MRIVANLLHLLPGAEWLSFPDEVKTFADMMQDQLDLRNEANHLRKFINSFAKRASISFPQPVEDLVRKDVLVESFSDAVPVSKFLSDGPTVFDHELADDGLMAFLRMLIIDNFTHADLHPGNILVTLKRPTGKSFFGRHTYDNDPSNFLDAESLSHLSSLPPKEFQKAIKDLKHQGYAPHLIFLDAGLVSELSTENLTNFLDLFYAIAEFNGTHVADLMVERSRTPWTVTDPYAFRKDMEKFLARIRAETLQLSKIKVGEILATVFNMVRNHHIKIEGDFANVGISIMLLEGIGRRLDPNMDLLHEALPVLREAAKLGIIGKAPIGGGDGGKASIGKALSWDVYVKVWLYKWVRPLLQLGDELFEQERYEDARVFFPDF</sequence>
<dbReference type="InterPro" id="IPR004147">
    <property type="entry name" value="ABC1_dom"/>
</dbReference>
<dbReference type="EMBL" id="JADGJD010000003">
    <property type="protein sequence ID" value="KAJ3057448.1"/>
    <property type="molecule type" value="Genomic_DNA"/>
</dbReference>